<reference evidence="6" key="1">
    <citation type="submission" date="2016-11" db="UniProtKB">
        <authorList>
            <consortium name="WormBaseParasite"/>
        </authorList>
    </citation>
    <scope>IDENTIFICATION</scope>
</reference>
<name>A0A1I7RSK6_BURXY</name>
<dbReference type="OrthoDB" id="10370368at2759"/>
<reference evidence="3" key="2">
    <citation type="submission" date="2020-08" db="EMBL/GenBank/DDBJ databases">
        <authorList>
            <person name="Kikuchi T."/>
        </authorList>
    </citation>
    <scope>NUCLEOTIDE SEQUENCE</scope>
    <source>
        <strain evidence="2">Ka4C1</strain>
    </source>
</reference>
<dbReference type="SMR" id="A0A1I7RSK6"/>
<gene>
    <name evidence="2" type="ORF">BXYJ_LOCUS11730</name>
</gene>
<dbReference type="WBParaSite" id="BXY_0371000.1">
    <property type="protein sequence ID" value="BXY_0371000.1"/>
    <property type="gene ID" value="BXY_0371000"/>
</dbReference>
<dbReference type="EMBL" id="CAJFDI010000005">
    <property type="protein sequence ID" value="CAD5231634.1"/>
    <property type="molecule type" value="Genomic_DNA"/>
</dbReference>
<evidence type="ECO:0000313" key="4">
    <source>
        <dbReference type="Proteomes" id="UP000095284"/>
    </source>
</evidence>
<accession>A0A1I7RSK6</accession>
<evidence type="ECO:0000313" key="2">
    <source>
        <dbReference type="EMBL" id="CAD5231634.1"/>
    </source>
</evidence>
<keyword evidence="1" id="KW-0732">Signal</keyword>
<dbReference type="AlphaFoldDB" id="A0A1I7RSK6"/>
<protein>
    <submittedName>
        <fullName evidence="2">(pine wood nematode) hypothetical protein</fullName>
    </submittedName>
</protein>
<feature type="chain" id="PRO_5035359371" evidence="1">
    <location>
        <begin position="19"/>
        <end position="201"/>
    </location>
</feature>
<evidence type="ECO:0000313" key="5">
    <source>
        <dbReference type="Proteomes" id="UP000659654"/>
    </source>
</evidence>
<sequence>MKSLDFLFFILSWASLEAKQSISYESLVPDFEVIFEDKAPDYAKGLTSNEKELFLRSSKVDASTIELLEAIKEPHGYARTMELANEILRSKGFSENIVQLYYNIFVLMPRLGEFLNPQKSGGMRRALQEAAQLFHRFSSADRRRLLEANGDLVEMLEEIFRLNVAESVDEVIFEKMFALLIRPKYQRDFFERVVKPELKTV</sequence>
<dbReference type="Proteomes" id="UP000659654">
    <property type="component" value="Unassembled WGS sequence"/>
</dbReference>
<organism evidence="4 6">
    <name type="scientific">Bursaphelenchus xylophilus</name>
    <name type="common">Pinewood nematode worm</name>
    <name type="synonym">Aphelenchoides xylophilus</name>
    <dbReference type="NCBI Taxonomy" id="6326"/>
    <lineage>
        <taxon>Eukaryota</taxon>
        <taxon>Metazoa</taxon>
        <taxon>Ecdysozoa</taxon>
        <taxon>Nematoda</taxon>
        <taxon>Chromadorea</taxon>
        <taxon>Rhabditida</taxon>
        <taxon>Tylenchina</taxon>
        <taxon>Tylenchomorpha</taxon>
        <taxon>Aphelenchoidea</taxon>
        <taxon>Aphelenchoididae</taxon>
        <taxon>Bursaphelenchus</taxon>
    </lineage>
</organism>
<evidence type="ECO:0000256" key="1">
    <source>
        <dbReference type="SAM" id="SignalP"/>
    </source>
</evidence>
<keyword evidence="5" id="KW-1185">Reference proteome</keyword>
<evidence type="ECO:0000313" key="3">
    <source>
        <dbReference type="EMBL" id="CAG9122888.1"/>
    </source>
</evidence>
<proteinExistence type="predicted"/>
<dbReference type="EMBL" id="CAJFCV020000005">
    <property type="protein sequence ID" value="CAG9122888.1"/>
    <property type="molecule type" value="Genomic_DNA"/>
</dbReference>
<feature type="signal peptide" evidence="1">
    <location>
        <begin position="1"/>
        <end position="18"/>
    </location>
</feature>
<dbReference type="Proteomes" id="UP000095284">
    <property type="component" value="Unplaced"/>
</dbReference>
<dbReference type="Proteomes" id="UP000582659">
    <property type="component" value="Unassembled WGS sequence"/>
</dbReference>
<evidence type="ECO:0000313" key="6">
    <source>
        <dbReference type="WBParaSite" id="BXY_0371000.1"/>
    </source>
</evidence>